<reference evidence="2" key="2">
    <citation type="journal article" date="2022" name="Front. Microbiol.">
        <title>Comparative Genomic Analysis Revealed Distinct Molecular Components and Organization of CO2-Concentrating Mechanism in Thermophilic Cyanobacteria.</title>
        <authorList>
            <person name="Tang J."/>
            <person name="Zhou H."/>
            <person name="Yao D."/>
            <person name="Riaz S."/>
            <person name="You D."/>
            <person name="Klepacz-Smolka A."/>
            <person name="Daroch M."/>
        </authorList>
    </citation>
    <scope>NUCLEOTIDE SEQUENCE [LARGE SCALE GENOMIC DNA]</scope>
    <source>
        <strain evidence="2">PCC 6715</strain>
    </source>
</reference>
<accession>A0A2D2Q0I3</accession>
<protein>
    <submittedName>
        <fullName evidence="1">Uncharacterized protein</fullName>
    </submittedName>
</protein>
<reference evidence="1 2" key="1">
    <citation type="submission" date="2016-11" db="EMBL/GenBank/DDBJ databases">
        <title>Complete genome sequence of thermophilic cyanobacteria strain Synechococcus sp. PCC6715.</title>
        <authorList>
            <person name="Tang J."/>
            <person name="Daroch M."/>
            <person name="Liang Y."/>
            <person name="Jiang D."/>
            <person name="Shah M."/>
        </authorList>
    </citation>
    <scope>NUCLEOTIDE SEQUENCE [LARGE SCALE GENOMIC DNA]</scope>
    <source>
        <strain evidence="1 2">PCC 6715</strain>
    </source>
</reference>
<keyword evidence="2" id="KW-1185">Reference proteome</keyword>
<name>A0A2D2Q0I3_PARLV</name>
<dbReference type="EMBL" id="CP018092">
    <property type="protein sequence ID" value="ATS17979.1"/>
    <property type="molecule type" value="Genomic_DNA"/>
</dbReference>
<organism evidence="1 2">
    <name type="scientific">Parathermosynechococcus lividus PCC 6715</name>
    <dbReference type="NCBI Taxonomy" id="1917166"/>
    <lineage>
        <taxon>Bacteria</taxon>
        <taxon>Bacillati</taxon>
        <taxon>Cyanobacteriota</taxon>
        <taxon>Cyanophyceae</taxon>
        <taxon>Acaryochloridales</taxon>
        <taxon>Thermosynechococcaceae</taxon>
        <taxon>Parathermosynechococcus</taxon>
    </lineage>
</organism>
<dbReference type="KEGG" id="slw:BRW62_03605"/>
<evidence type="ECO:0000313" key="1">
    <source>
        <dbReference type="EMBL" id="ATS17979.1"/>
    </source>
</evidence>
<dbReference type="Proteomes" id="UP000231057">
    <property type="component" value="Chromosome"/>
</dbReference>
<dbReference type="AlphaFoldDB" id="A0A2D2Q0I3"/>
<sequence>MAAALPAAAETLVSDSGLTRIYGYQFSHVPGDVIEYTTQVNGRRHNGVITVTNVSNSLVRGWFSDRDEGGNFGCIGEVSIQFVRNNRYISVWRIGGRPSPYVTCPQAGTTSRLNMTAYP</sequence>
<evidence type="ECO:0000313" key="2">
    <source>
        <dbReference type="Proteomes" id="UP000231057"/>
    </source>
</evidence>
<gene>
    <name evidence="1" type="ORF">BRW62_03605</name>
</gene>
<proteinExistence type="predicted"/>